<feature type="binding site" evidence="4">
    <location>
        <position position="120"/>
    </location>
    <ligand>
        <name>Zn(2+)</name>
        <dbReference type="ChEBI" id="CHEBI:29105"/>
    </ligand>
</feature>
<reference evidence="6 7" key="1">
    <citation type="submission" date="2021-01" db="EMBL/GenBank/DDBJ databases">
        <title>Genomic Encyclopedia of Type Strains, Phase IV (KMG-IV): sequencing the most valuable type-strain genomes for metagenomic binning, comparative biology and taxonomic classification.</title>
        <authorList>
            <person name="Goeker M."/>
        </authorList>
    </citation>
    <scope>NUCLEOTIDE SEQUENCE [LARGE SCALE GENOMIC DNA]</scope>
    <source>
        <strain evidence="6 7">DSM 25540</strain>
    </source>
</reference>
<dbReference type="SUPFAM" id="SSF52467">
    <property type="entry name" value="DHS-like NAD/FAD-binding domain"/>
    <property type="match status" value="1"/>
</dbReference>
<feature type="binding site" evidence="4">
    <location>
        <position position="141"/>
    </location>
    <ligand>
        <name>Zn(2+)</name>
        <dbReference type="ChEBI" id="CHEBI:29105"/>
    </ligand>
</feature>
<protein>
    <recommendedName>
        <fullName evidence="1">protein acetyllysine N-acetyltransferase</fullName>
        <ecNumber evidence="1">2.3.1.286</ecNumber>
    </recommendedName>
</protein>
<comment type="caution">
    <text evidence="6">The sequence shown here is derived from an EMBL/GenBank/DDBJ whole genome shotgun (WGS) entry which is preliminary data.</text>
</comment>
<dbReference type="Pfam" id="PF02146">
    <property type="entry name" value="SIR2"/>
    <property type="match status" value="1"/>
</dbReference>
<evidence type="ECO:0000313" key="7">
    <source>
        <dbReference type="Proteomes" id="UP000741863"/>
    </source>
</evidence>
<evidence type="ECO:0000259" key="5">
    <source>
        <dbReference type="PROSITE" id="PS50305"/>
    </source>
</evidence>
<organism evidence="6 7">
    <name type="scientific">Geomicrobium sediminis</name>
    <dbReference type="NCBI Taxonomy" id="1347788"/>
    <lineage>
        <taxon>Bacteria</taxon>
        <taxon>Bacillati</taxon>
        <taxon>Bacillota</taxon>
        <taxon>Bacilli</taxon>
        <taxon>Bacillales</taxon>
        <taxon>Geomicrobium</taxon>
    </lineage>
</organism>
<dbReference type="GO" id="GO:0016787">
    <property type="term" value="F:hydrolase activity"/>
    <property type="evidence" value="ECO:0007669"/>
    <property type="project" value="UniProtKB-KW"/>
</dbReference>
<dbReference type="PANTHER" id="PTHR11085">
    <property type="entry name" value="NAD-DEPENDENT PROTEIN DEACYLASE SIRTUIN-5, MITOCHONDRIAL-RELATED"/>
    <property type="match status" value="1"/>
</dbReference>
<dbReference type="InterPro" id="IPR026591">
    <property type="entry name" value="Sirtuin_cat_small_dom_sf"/>
</dbReference>
<evidence type="ECO:0000256" key="3">
    <source>
        <dbReference type="ARBA" id="ARBA00023027"/>
    </source>
</evidence>
<dbReference type="NCBIfam" id="NF001753">
    <property type="entry name" value="PRK00481.1-3"/>
    <property type="match status" value="1"/>
</dbReference>
<dbReference type="PROSITE" id="PS50305">
    <property type="entry name" value="SIRTUIN"/>
    <property type="match status" value="1"/>
</dbReference>
<keyword evidence="3" id="KW-0520">NAD</keyword>
<gene>
    <name evidence="6" type="ORF">JOD17_002656</name>
</gene>
<keyword evidence="4" id="KW-0479">Metal-binding</keyword>
<evidence type="ECO:0000256" key="1">
    <source>
        <dbReference type="ARBA" id="ARBA00012928"/>
    </source>
</evidence>
<name>A0ABS2PDR9_9BACL</name>
<dbReference type="Gene3D" id="3.30.1600.10">
    <property type="entry name" value="SIR2/SIRT2 'Small Domain"/>
    <property type="match status" value="1"/>
</dbReference>
<sequence>MNIEDLQPTKIVVLTGAGMSTESGMPDFRSQRGLWSRYNPAKVASVDSLENHYELFSEFYRERMKALRAIEPHRGHRILAEWEQAGKLHAVATQNVDGLHQAAGNKNVLELHGSIRSTRCHQCERVQNEETFLRSTHCEHCQGVLRPNVVLFGEMLPELVWNEAVKKIEEADVLLVIGTSLQVSPVNQLPYVAKGKTIYINDEPSDYPFDFWINKKISSGLSDLKKAWG</sequence>
<keyword evidence="2" id="KW-0808">Transferase</keyword>
<feature type="active site" description="Proton acceptor" evidence="4">
    <location>
        <position position="112"/>
    </location>
</feature>
<dbReference type="RefSeq" id="WP_239575512.1">
    <property type="nucleotide sequence ID" value="NZ_JAFBEC010000007.1"/>
</dbReference>
<dbReference type="EC" id="2.3.1.286" evidence="1"/>
<dbReference type="InterPro" id="IPR003000">
    <property type="entry name" value="Sirtuin"/>
</dbReference>
<proteinExistence type="predicted"/>
<dbReference type="InterPro" id="IPR029035">
    <property type="entry name" value="DHS-like_NAD/FAD-binding_dom"/>
</dbReference>
<feature type="domain" description="Deacetylase sirtuin-type" evidence="5">
    <location>
        <begin position="1"/>
        <end position="227"/>
    </location>
</feature>
<keyword evidence="6" id="KW-0378">Hydrolase</keyword>
<evidence type="ECO:0000256" key="2">
    <source>
        <dbReference type="ARBA" id="ARBA00022679"/>
    </source>
</evidence>
<dbReference type="EMBL" id="JAFBEC010000007">
    <property type="protein sequence ID" value="MBM7633562.1"/>
    <property type="molecule type" value="Genomic_DNA"/>
</dbReference>
<feature type="binding site" evidence="4">
    <location>
        <position position="138"/>
    </location>
    <ligand>
        <name>Zn(2+)</name>
        <dbReference type="ChEBI" id="CHEBI:29105"/>
    </ligand>
</feature>
<dbReference type="InterPro" id="IPR026590">
    <property type="entry name" value="Ssirtuin_cat_dom"/>
</dbReference>
<dbReference type="InterPro" id="IPR050134">
    <property type="entry name" value="NAD-dep_sirtuin_deacylases"/>
</dbReference>
<dbReference type="Gene3D" id="3.40.50.1220">
    <property type="entry name" value="TPP-binding domain"/>
    <property type="match status" value="1"/>
</dbReference>
<accession>A0ABS2PDR9</accession>
<dbReference type="Proteomes" id="UP000741863">
    <property type="component" value="Unassembled WGS sequence"/>
</dbReference>
<dbReference type="PANTHER" id="PTHR11085:SF4">
    <property type="entry name" value="NAD-DEPENDENT PROTEIN DEACYLASE"/>
    <property type="match status" value="1"/>
</dbReference>
<evidence type="ECO:0000313" key="6">
    <source>
        <dbReference type="EMBL" id="MBM7633562.1"/>
    </source>
</evidence>
<evidence type="ECO:0000256" key="4">
    <source>
        <dbReference type="PROSITE-ProRule" id="PRU00236"/>
    </source>
</evidence>
<keyword evidence="4" id="KW-0862">Zinc</keyword>
<feature type="binding site" evidence="4">
    <location>
        <position position="123"/>
    </location>
    <ligand>
        <name>Zn(2+)</name>
        <dbReference type="ChEBI" id="CHEBI:29105"/>
    </ligand>
</feature>
<keyword evidence="7" id="KW-1185">Reference proteome</keyword>